<keyword evidence="10" id="KW-1185">Reference proteome</keyword>
<dbReference type="Proteomes" id="UP001205890">
    <property type="component" value="Unassembled WGS sequence"/>
</dbReference>
<evidence type="ECO:0000256" key="7">
    <source>
        <dbReference type="SAM" id="Phobius"/>
    </source>
</evidence>
<feature type="transmembrane region" description="Helical" evidence="7">
    <location>
        <begin position="361"/>
        <end position="385"/>
    </location>
</feature>
<dbReference type="PANTHER" id="PTHR42718:SF46">
    <property type="entry name" value="BLR6921 PROTEIN"/>
    <property type="match status" value="1"/>
</dbReference>
<dbReference type="EMBL" id="JANCLU010000034">
    <property type="protein sequence ID" value="MCP8941060.1"/>
    <property type="molecule type" value="Genomic_DNA"/>
</dbReference>
<evidence type="ECO:0000256" key="3">
    <source>
        <dbReference type="ARBA" id="ARBA00022475"/>
    </source>
</evidence>
<dbReference type="PROSITE" id="PS50850">
    <property type="entry name" value="MFS"/>
    <property type="match status" value="1"/>
</dbReference>
<dbReference type="SUPFAM" id="SSF103473">
    <property type="entry name" value="MFS general substrate transporter"/>
    <property type="match status" value="1"/>
</dbReference>
<feature type="transmembrane region" description="Helical" evidence="7">
    <location>
        <begin position="141"/>
        <end position="162"/>
    </location>
</feature>
<evidence type="ECO:0000256" key="1">
    <source>
        <dbReference type="ARBA" id="ARBA00004651"/>
    </source>
</evidence>
<feature type="transmembrane region" description="Helical" evidence="7">
    <location>
        <begin position="168"/>
        <end position="189"/>
    </location>
</feature>
<dbReference type="NCBIfam" id="TIGR00711">
    <property type="entry name" value="efflux_EmrB"/>
    <property type="match status" value="1"/>
</dbReference>
<feature type="transmembrane region" description="Helical" evidence="7">
    <location>
        <begin position="201"/>
        <end position="217"/>
    </location>
</feature>
<feature type="transmembrane region" description="Helical" evidence="7">
    <location>
        <begin position="335"/>
        <end position="355"/>
    </location>
</feature>
<feature type="transmembrane region" description="Helical" evidence="7">
    <location>
        <begin position="108"/>
        <end position="129"/>
    </location>
</feature>
<comment type="subcellular location">
    <subcellularLocation>
        <location evidence="1">Cell membrane</location>
        <topology evidence="1">Multi-pass membrane protein</topology>
    </subcellularLocation>
</comment>
<feature type="domain" description="Major facilitator superfamily (MFS) profile" evidence="8">
    <location>
        <begin position="17"/>
        <end position="464"/>
    </location>
</feature>
<organism evidence="9 10">
    <name type="scientific">Alsobacter ponti</name>
    <dbReference type="NCBI Taxonomy" id="2962936"/>
    <lineage>
        <taxon>Bacteria</taxon>
        <taxon>Pseudomonadati</taxon>
        <taxon>Pseudomonadota</taxon>
        <taxon>Alphaproteobacteria</taxon>
        <taxon>Hyphomicrobiales</taxon>
        <taxon>Alsobacteraceae</taxon>
        <taxon>Alsobacter</taxon>
    </lineage>
</organism>
<protein>
    <submittedName>
        <fullName evidence="9">DHA2 family efflux MFS transporter permease subunit</fullName>
    </submittedName>
</protein>
<dbReference type="Gene3D" id="1.20.1250.20">
    <property type="entry name" value="MFS general substrate transporter like domains"/>
    <property type="match status" value="1"/>
</dbReference>
<feature type="transmembrane region" description="Helical" evidence="7">
    <location>
        <begin position="277"/>
        <end position="296"/>
    </location>
</feature>
<evidence type="ECO:0000313" key="9">
    <source>
        <dbReference type="EMBL" id="MCP8941060.1"/>
    </source>
</evidence>
<keyword evidence="4 7" id="KW-0812">Transmembrane</keyword>
<dbReference type="InterPro" id="IPR036259">
    <property type="entry name" value="MFS_trans_sf"/>
</dbReference>
<feature type="transmembrane region" description="Helical" evidence="7">
    <location>
        <begin position="406"/>
        <end position="423"/>
    </location>
</feature>
<dbReference type="Pfam" id="PF07690">
    <property type="entry name" value="MFS_1"/>
    <property type="match status" value="1"/>
</dbReference>
<gene>
    <name evidence="9" type="ORF">NK718_21265</name>
</gene>
<feature type="transmembrane region" description="Helical" evidence="7">
    <location>
        <begin position="83"/>
        <end position="102"/>
    </location>
</feature>
<feature type="transmembrane region" description="Helical" evidence="7">
    <location>
        <begin position="302"/>
        <end position="323"/>
    </location>
</feature>
<keyword evidence="6 7" id="KW-0472">Membrane</keyword>
<reference evidence="9 10" key="1">
    <citation type="submission" date="2022-07" db="EMBL/GenBank/DDBJ databases">
        <authorList>
            <person name="Li W.-J."/>
            <person name="Deng Q.-Q."/>
        </authorList>
    </citation>
    <scope>NUCLEOTIDE SEQUENCE [LARGE SCALE GENOMIC DNA]</scope>
    <source>
        <strain evidence="9 10">SYSU M60028</strain>
    </source>
</reference>
<evidence type="ECO:0000256" key="4">
    <source>
        <dbReference type="ARBA" id="ARBA00022692"/>
    </source>
</evidence>
<evidence type="ECO:0000256" key="6">
    <source>
        <dbReference type="ARBA" id="ARBA00023136"/>
    </source>
</evidence>
<evidence type="ECO:0000259" key="8">
    <source>
        <dbReference type="PROSITE" id="PS50850"/>
    </source>
</evidence>
<feature type="transmembrane region" description="Helical" evidence="7">
    <location>
        <begin position="52"/>
        <end position="71"/>
    </location>
</feature>
<proteinExistence type="predicted"/>
<evidence type="ECO:0000313" key="10">
    <source>
        <dbReference type="Proteomes" id="UP001205890"/>
    </source>
</evidence>
<dbReference type="InterPro" id="IPR011701">
    <property type="entry name" value="MFS"/>
</dbReference>
<dbReference type="Gene3D" id="1.20.1720.10">
    <property type="entry name" value="Multidrug resistance protein D"/>
    <property type="match status" value="1"/>
</dbReference>
<comment type="caution">
    <text evidence="9">The sequence shown here is derived from an EMBL/GenBank/DDBJ whole genome shotgun (WGS) entry which is preliminary data.</text>
</comment>
<keyword evidence="5 7" id="KW-1133">Transmembrane helix</keyword>
<evidence type="ECO:0000256" key="5">
    <source>
        <dbReference type="ARBA" id="ARBA00022989"/>
    </source>
</evidence>
<dbReference type="PANTHER" id="PTHR42718">
    <property type="entry name" value="MAJOR FACILITATOR SUPERFAMILY MULTIDRUG TRANSPORTER MFSC"/>
    <property type="match status" value="1"/>
</dbReference>
<name>A0ABT1LJZ8_9HYPH</name>
<dbReference type="RefSeq" id="WP_254746490.1">
    <property type="nucleotide sequence ID" value="NZ_JANCLU010000034.1"/>
</dbReference>
<keyword evidence="3" id="KW-1003">Cell membrane</keyword>
<sequence length="480" mass="50046">MPPDDTPSLPGGQIWKITAVVSFGPFLSQLDTTVVNVALSTLSVELNAPLATIQWVATGYLLALALMIPLNGWLVDRVGPKRVYLSCFALFTAASTCCGLSQTVEQLVGFRILQGMAGGLLAPMAQMMIAHHAGPRMAKMMSFVGIPVLVAPIFGPSVAGAILHVASWHWLFLMNLPVGVAAIVAAAILLPADGALRPRPLDLLGFGLVSPGLVFLLDGFKRFATSGKPWVAAGEVAAAVVLLASFVVRSLRRGTGALIDVRLFRHRTFAASARTQFLANATVQGGQMLIPLYLLAGRDVSPASVGLLLAPMGLGLLAGRPFLDFLIRTFGPRRVSTTGGSICLAATLPFAWPGLHMPLGVVAGVLLIRGFGLSLVNLPSIVSAYTAIPRASLTDAATAINIVQRLGGPVSTMSIALLLQHLAHGVEAGSSGAATAEVLPPSVFPAGFALLCVVNLLCILAASRLPLVHTHSRPESAERS</sequence>
<keyword evidence="2" id="KW-0813">Transport</keyword>
<evidence type="ECO:0000256" key="2">
    <source>
        <dbReference type="ARBA" id="ARBA00022448"/>
    </source>
</evidence>
<dbReference type="InterPro" id="IPR004638">
    <property type="entry name" value="EmrB-like"/>
</dbReference>
<dbReference type="InterPro" id="IPR020846">
    <property type="entry name" value="MFS_dom"/>
</dbReference>
<accession>A0ABT1LJZ8</accession>
<feature type="transmembrane region" description="Helical" evidence="7">
    <location>
        <begin position="229"/>
        <end position="248"/>
    </location>
</feature>
<feature type="transmembrane region" description="Helical" evidence="7">
    <location>
        <begin position="443"/>
        <end position="463"/>
    </location>
</feature>